<gene>
    <name evidence="4" type="ORF">C5O00_05875</name>
</gene>
<name>A0A2S0HW08_9FLAO</name>
<organism evidence="4 5">
    <name type="scientific">Pukyongia salina</name>
    <dbReference type="NCBI Taxonomy" id="2094025"/>
    <lineage>
        <taxon>Bacteria</taxon>
        <taxon>Pseudomonadati</taxon>
        <taxon>Bacteroidota</taxon>
        <taxon>Flavobacteriia</taxon>
        <taxon>Flavobacteriales</taxon>
        <taxon>Flavobacteriaceae</taxon>
        <taxon>Pukyongia</taxon>
    </lineage>
</organism>
<dbReference type="OrthoDB" id="9779926at2"/>
<reference evidence="4 5" key="1">
    <citation type="submission" date="2018-02" db="EMBL/GenBank/DDBJ databases">
        <title>Genomic analysis of the strain RR4-38 isolated from a seawater recirculating aquaculture system.</title>
        <authorList>
            <person name="Kim Y.-S."/>
            <person name="Jang Y.H."/>
            <person name="Kim K.-H."/>
        </authorList>
    </citation>
    <scope>NUCLEOTIDE SEQUENCE [LARGE SCALE GENOMIC DNA]</scope>
    <source>
        <strain evidence="4 5">RR4-38</strain>
    </source>
</reference>
<dbReference type="InterPro" id="IPR050065">
    <property type="entry name" value="GlmU-like"/>
</dbReference>
<dbReference type="GO" id="GO:0016779">
    <property type="term" value="F:nucleotidyltransferase activity"/>
    <property type="evidence" value="ECO:0007669"/>
    <property type="project" value="UniProtKB-KW"/>
</dbReference>
<keyword evidence="1 4" id="KW-0808">Transferase</keyword>
<protein>
    <submittedName>
        <fullName evidence="4">Nucleotidyltransferase</fullName>
    </submittedName>
</protein>
<accession>A0A2S0HW08</accession>
<proteinExistence type="predicted"/>
<dbReference type="InterPro" id="IPR005835">
    <property type="entry name" value="NTP_transferase_dom"/>
</dbReference>
<keyword evidence="5" id="KW-1185">Reference proteome</keyword>
<dbReference type="InterPro" id="IPR029044">
    <property type="entry name" value="Nucleotide-diphossugar_trans"/>
</dbReference>
<evidence type="ECO:0000313" key="5">
    <source>
        <dbReference type="Proteomes" id="UP000238442"/>
    </source>
</evidence>
<evidence type="ECO:0000256" key="1">
    <source>
        <dbReference type="ARBA" id="ARBA00022679"/>
    </source>
</evidence>
<dbReference type="KEGG" id="aue:C5O00_05875"/>
<dbReference type="Pfam" id="PF00483">
    <property type="entry name" value="NTP_transferase"/>
    <property type="match status" value="1"/>
</dbReference>
<dbReference type="SUPFAM" id="SSF53448">
    <property type="entry name" value="Nucleotide-diphospho-sugar transferases"/>
    <property type="match status" value="1"/>
</dbReference>
<feature type="domain" description="Nucleotidyl transferase" evidence="3">
    <location>
        <begin position="34"/>
        <end position="233"/>
    </location>
</feature>
<sequence length="288" mass="32661">MTRTLIILAAGASSRMKQASRGSLSETELKEANTVSKSLIRLNNRPMLDYILYNAKKAGFNRVVIVTGKENSKFRSYYGEKKLNNDFHGLKISFAIQHIASNRVKPFGTADALQQAIDQIPDLLQESFVVCNGDNLYSEKAFRLLSEITSENAFINYDRDALQFPAERIAQFAITKTDSEGFLLDIVEKPKRMELKSSRSPNSTWRVSMNLWKLNGTMIYPYLKNCKVSPERNEKELPVAILSMIQDHPCSMRAIPLCEHVPDLTGKDDIAILNDYLSTHFSKLNWTT</sequence>
<dbReference type="AlphaFoldDB" id="A0A2S0HW08"/>
<dbReference type="PANTHER" id="PTHR43584:SF8">
    <property type="entry name" value="N-ACETYLMURAMATE ALPHA-1-PHOSPHATE URIDYLYLTRANSFERASE"/>
    <property type="match status" value="1"/>
</dbReference>
<dbReference type="Gene3D" id="3.90.550.10">
    <property type="entry name" value="Spore Coat Polysaccharide Biosynthesis Protein SpsA, Chain A"/>
    <property type="match status" value="1"/>
</dbReference>
<dbReference type="RefSeq" id="WP_105215782.1">
    <property type="nucleotide sequence ID" value="NZ_CP027062.1"/>
</dbReference>
<keyword evidence="2" id="KW-0548">Nucleotidyltransferase</keyword>
<evidence type="ECO:0000259" key="3">
    <source>
        <dbReference type="Pfam" id="PF00483"/>
    </source>
</evidence>
<dbReference type="EMBL" id="CP027062">
    <property type="protein sequence ID" value="AVI50724.1"/>
    <property type="molecule type" value="Genomic_DNA"/>
</dbReference>
<dbReference type="Proteomes" id="UP000238442">
    <property type="component" value="Chromosome"/>
</dbReference>
<dbReference type="PANTHER" id="PTHR43584">
    <property type="entry name" value="NUCLEOTIDYL TRANSFERASE"/>
    <property type="match status" value="1"/>
</dbReference>
<evidence type="ECO:0000313" key="4">
    <source>
        <dbReference type="EMBL" id="AVI50724.1"/>
    </source>
</evidence>
<evidence type="ECO:0000256" key="2">
    <source>
        <dbReference type="ARBA" id="ARBA00022695"/>
    </source>
</evidence>